<dbReference type="RefSeq" id="WP_200792804.1">
    <property type="nucleotide sequence ID" value="NZ_FQVH01000025.1"/>
</dbReference>
<dbReference type="EMBL" id="FQVH01000050">
    <property type="protein sequence ID" value="SHF83489.1"/>
    <property type="molecule type" value="Genomic_DNA"/>
</dbReference>
<keyword evidence="6" id="KW-0814">Transposable element</keyword>
<evidence type="ECO:0000313" key="9">
    <source>
        <dbReference type="Proteomes" id="UP000184088"/>
    </source>
</evidence>
<keyword evidence="5 6" id="KW-0233">DNA recombination</keyword>
<gene>
    <name evidence="7" type="ORF">SAMN02746089_01993</name>
    <name evidence="8" type="ORF">SAMN02746089_02636</name>
</gene>
<comment type="function">
    <text evidence="1 6">Required for the transposition of the insertion element.</text>
</comment>
<organism evidence="7 9">
    <name type="scientific">Caldanaerobius fijiensis DSM 17918</name>
    <dbReference type="NCBI Taxonomy" id="1121256"/>
    <lineage>
        <taxon>Bacteria</taxon>
        <taxon>Bacillati</taxon>
        <taxon>Bacillota</taxon>
        <taxon>Clostridia</taxon>
        <taxon>Thermoanaerobacterales</taxon>
        <taxon>Thermoanaerobacteraceae</taxon>
        <taxon>Caldanaerobius</taxon>
    </lineage>
</organism>
<evidence type="ECO:0000256" key="2">
    <source>
        <dbReference type="ARBA" id="ARBA00010961"/>
    </source>
</evidence>
<name>A0A1M5C0F7_9THEO</name>
<dbReference type="Proteomes" id="UP000184088">
    <property type="component" value="Unassembled WGS sequence"/>
</dbReference>
<feature type="non-terminal residue" evidence="7">
    <location>
        <position position="87"/>
    </location>
</feature>
<dbReference type="GO" id="GO:0003677">
    <property type="term" value="F:DNA binding"/>
    <property type="evidence" value="ECO:0007669"/>
    <property type="project" value="UniProtKB-UniRule"/>
</dbReference>
<keyword evidence="9" id="KW-1185">Reference proteome</keyword>
<dbReference type="PANTHER" id="PTHR33217:SF5">
    <property type="entry name" value="MUTATOR FAMILY TRANSPOSASE"/>
    <property type="match status" value="1"/>
</dbReference>
<dbReference type="Pfam" id="PF00872">
    <property type="entry name" value="Transposase_mut"/>
    <property type="match status" value="1"/>
</dbReference>
<proteinExistence type="inferred from homology"/>
<sequence length="87" mass="10194">MSILTKEQLKNFISENNIQSIPDLYASLKNLFKDTIQEMLEAELSTELGYEKYEKKDKDTPNSRNGYTQKTVKTQFGEMEIDIPRDR</sequence>
<protein>
    <recommendedName>
        <fullName evidence="6">Mutator family transposase</fullName>
    </recommendedName>
</protein>
<keyword evidence="4 6" id="KW-0238">DNA-binding</keyword>
<comment type="similarity">
    <text evidence="2 6">Belongs to the transposase mutator family.</text>
</comment>
<evidence type="ECO:0000313" key="7">
    <source>
        <dbReference type="EMBL" id="SHF48165.1"/>
    </source>
</evidence>
<dbReference type="AlphaFoldDB" id="A0A1M5C0F7"/>
<evidence type="ECO:0000313" key="8">
    <source>
        <dbReference type="EMBL" id="SHF83489.1"/>
    </source>
</evidence>
<dbReference type="GO" id="GO:0004803">
    <property type="term" value="F:transposase activity"/>
    <property type="evidence" value="ECO:0007669"/>
    <property type="project" value="UniProtKB-UniRule"/>
</dbReference>
<evidence type="ECO:0000256" key="6">
    <source>
        <dbReference type="RuleBase" id="RU365089"/>
    </source>
</evidence>
<evidence type="ECO:0000256" key="1">
    <source>
        <dbReference type="ARBA" id="ARBA00002190"/>
    </source>
</evidence>
<dbReference type="PANTHER" id="PTHR33217">
    <property type="entry name" value="TRANSPOSASE FOR INSERTION SEQUENCE ELEMENT IS1081"/>
    <property type="match status" value="1"/>
</dbReference>
<keyword evidence="3 6" id="KW-0815">Transposition</keyword>
<dbReference type="EMBL" id="FQVH01000025">
    <property type="protein sequence ID" value="SHF48165.1"/>
    <property type="molecule type" value="Genomic_DNA"/>
</dbReference>
<evidence type="ECO:0000256" key="5">
    <source>
        <dbReference type="ARBA" id="ARBA00023172"/>
    </source>
</evidence>
<dbReference type="GO" id="GO:0006313">
    <property type="term" value="P:DNA transposition"/>
    <property type="evidence" value="ECO:0007669"/>
    <property type="project" value="UniProtKB-UniRule"/>
</dbReference>
<dbReference type="InterPro" id="IPR001207">
    <property type="entry name" value="Transposase_mutator"/>
</dbReference>
<accession>A0A1M5C0F7</accession>
<reference evidence="7 9" key="1">
    <citation type="submission" date="2016-11" db="EMBL/GenBank/DDBJ databases">
        <authorList>
            <person name="Jaros S."/>
            <person name="Januszkiewicz K."/>
            <person name="Wedrychowicz H."/>
        </authorList>
    </citation>
    <scope>NUCLEOTIDE SEQUENCE [LARGE SCALE GENOMIC DNA]</scope>
    <source>
        <strain evidence="7 9">DSM 17918</strain>
    </source>
</reference>
<evidence type="ECO:0000256" key="4">
    <source>
        <dbReference type="ARBA" id="ARBA00023125"/>
    </source>
</evidence>
<evidence type="ECO:0000256" key="3">
    <source>
        <dbReference type="ARBA" id="ARBA00022578"/>
    </source>
</evidence>